<evidence type="ECO:0000256" key="3">
    <source>
        <dbReference type="ARBA" id="ARBA00022475"/>
    </source>
</evidence>
<organism evidence="8 9">
    <name type="scientific">Pantoea cypripedii</name>
    <name type="common">Pectobacterium cypripedii</name>
    <name type="synonym">Erwinia cypripedii</name>
    <dbReference type="NCBI Taxonomy" id="55209"/>
    <lineage>
        <taxon>Bacteria</taxon>
        <taxon>Pseudomonadati</taxon>
        <taxon>Pseudomonadota</taxon>
        <taxon>Gammaproteobacteria</taxon>
        <taxon>Enterobacterales</taxon>
        <taxon>Erwiniaceae</taxon>
        <taxon>Pantoea</taxon>
    </lineage>
</organism>
<dbReference type="InterPro" id="IPR007341">
    <property type="entry name" value="Transgly_assoc"/>
</dbReference>
<keyword evidence="3" id="KW-1003">Cell membrane</keyword>
<dbReference type="Proteomes" id="UP000193749">
    <property type="component" value="Unassembled WGS sequence"/>
</dbReference>
<accession>A0A1X1ESE8</accession>
<keyword evidence="6 7" id="KW-0472">Membrane</keyword>
<evidence type="ECO:0008006" key="10">
    <source>
        <dbReference type="Google" id="ProtNLM"/>
    </source>
</evidence>
<evidence type="ECO:0000256" key="2">
    <source>
        <dbReference type="ARBA" id="ARBA00011006"/>
    </source>
</evidence>
<dbReference type="RefSeq" id="WP_084873212.1">
    <property type="nucleotide sequence ID" value="NZ_JAGGMY010000001.1"/>
</dbReference>
<dbReference type="GO" id="GO:0005886">
    <property type="term" value="C:plasma membrane"/>
    <property type="evidence" value="ECO:0007669"/>
    <property type="project" value="UniProtKB-SubCell"/>
</dbReference>
<keyword evidence="9" id="KW-1185">Reference proteome</keyword>
<dbReference type="OrthoDB" id="6548416at2"/>
<dbReference type="PANTHER" id="PTHR33884">
    <property type="entry name" value="UPF0410 PROTEIN YMGE"/>
    <property type="match status" value="1"/>
</dbReference>
<evidence type="ECO:0000256" key="1">
    <source>
        <dbReference type="ARBA" id="ARBA00004651"/>
    </source>
</evidence>
<dbReference type="STRING" id="55209.HA50_04865"/>
<evidence type="ECO:0000256" key="4">
    <source>
        <dbReference type="ARBA" id="ARBA00022692"/>
    </source>
</evidence>
<reference evidence="8 9" key="1">
    <citation type="journal article" date="2017" name="Antonie Van Leeuwenhoek">
        <title>Phylogenomic resolution of the bacterial genus Pantoea and its relationship with Erwinia and Tatumella.</title>
        <authorList>
            <person name="Palmer M."/>
            <person name="Steenkamp E.T."/>
            <person name="Coetzee M.P."/>
            <person name="Chan W.Y."/>
            <person name="van Zyl E."/>
            <person name="De Maayer P."/>
            <person name="Coutinho T.A."/>
            <person name="Blom J."/>
            <person name="Smits T.H."/>
            <person name="Duffy B."/>
            <person name="Venter S.N."/>
        </authorList>
    </citation>
    <scope>NUCLEOTIDE SEQUENCE [LARGE SCALE GENOMIC DNA]</scope>
    <source>
        <strain evidence="8 9">LMG 2657</strain>
    </source>
</reference>
<dbReference type="EMBL" id="MLJI01000001">
    <property type="protein sequence ID" value="ORM92725.1"/>
    <property type="molecule type" value="Genomic_DNA"/>
</dbReference>
<dbReference type="PANTHER" id="PTHR33884:SF3">
    <property type="entry name" value="UPF0410 PROTEIN YMGE"/>
    <property type="match status" value="1"/>
</dbReference>
<protein>
    <recommendedName>
        <fullName evidence="10">GlsB/YeaQ/YmgE family stress response membrane protein</fullName>
    </recommendedName>
</protein>
<proteinExistence type="inferred from homology"/>
<dbReference type="AlphaFoldDB" id="A0A1X1ESE8"/>
<evidence type="ECO:0000313" key="9">
    <source>
        <dbReference type="Proteomes" id="UP000193749"/>
    </source>
</evidence>
<keyword evidence="4 7" id="KW-0812">Transmembrane</keyword>
<evidence type="ECO:0000256" key="6">
    <source>
        <dbReference type="ARBA" id="ARBA00023136"/>
    </source>
</evidence>
<comment type="similarity">
    <text evidence="2">Belongs to the UPF0410 family.</text>
</comment>
<evidence type="ECO:0000256" key="5">
    <source>
        <dbReference type="ARBA" id="ARBA00022989"/>
    </source>
</evidence>
<comment type="subcellular location">
    <subcellularLocation>
        <location evidence="1">Cell membrane</location>
        <topology evidence="1">Multi-pass membrane protein</topology>
    </subcellularLocation>
</comment>
<feature type="transmembrane region" description="Helical" evidence="7">
    <location>
        <begin position="55"/>
        <end position="77"/>
    </location>
</feature>
<comment type="caution">
    <text evidence="8">The sequence shown here is derived from an EMBL/GenBank/DDBJ whole genome shotgun (WGS) entry which is preliminary data.</text>
</comment>
<name>A0A1X1ESE8_PANCY</name>
<gene>
    <name evidence="8" type="ORF">HA50_04865</name>
</gene>
<sequence length="81" mass="8540">MAFITWILTGIAVGWLKRVIFPGRPGGFFVTLVLTVIGALIGGYIASYFNAGDMVTLSLPTVGMALAGALLMLLVVAKLRI</sequence>
<evidence type="ECO:0000256" key="7">
    <source>
        <dbReference type="SAM" id="Phobius"/>
    </source>
</evidence>
<keyword evidence="5 7" id="KW-1133">Transmembrane helix</keyword>
<feature type="transmembrane region" description="Helical" evidence="7">
    <location>
        <begin position="27"/>
        <end position="49"/>
    </location>
</feature>
<evidence type="ECO:0000313" key="8">
    <source>
        <dbReference type="EMBL" id="ORM92725.1"/>
    </source>
</evidence>